<evidence type="ECO:0000256" key="3">
    <source>
        <dbReference type="ARBA" id="ARBA00022801"/>
    </source>
</evidence>
<sequence>MLSRRLLVLARQSAFGRLPFRAPSPIISAESVFFSKLRPNSRRPGAPFVLLPLLGGRRLYTEDPRFRNARPLFSNGQLRRIVRSPSTHTIIVAAVVAACIFYFSNLETVPVSGRTRFNCYSAESVREVGESQAKMVLYDLERNGGRILPDWDPRTRMVKRVMDKLIPFSGMADETWEVFVIEDPHTANAFVLPGGKVFVYSGILPLVRNDSGLAAVLGHEIAHNVADHVGERLSQSIGVNVLMYSLIILFGAIGAAPFAIHLFGGAMMDIAFGKPMSRLQESEADYIGVMMMAEACYDPKEAASFWGRMDKAQQAQPPEWMSTHPSNQTRIEKIQEWLPKAIEKREASDCRTTTAFADLFKRAMEKGIVIQAL</sequence>
<keyword evidence="1 6" id="KW-0645">Protease</keyword>
<dbReference type="GO" id="GO:0004222">
    <property type="term" value="F:metalloendopeptidase activity"/>
    <property type="evidence" value="ECO:0007669"/>
    <property type="project" value="InterPro"/>
</dbReference>
<organism evidence="9 10">
    <name type="scientific">Phialemonium atrogriseum</name>
    <dbReference type="NCBI Taxonomy" id="1093897"/>
    <lineage>
        <taxon>Eukaryota</taxon>
        <taxon>Fungi</taxon>
        <taxon>Dikarya</taxon>
        <taxon>Ascomycota</taxon>
        <taxon>Pezizomycotina</taxon>
        <taxon>Sordariomycetes</taxon>
        <taxon>Sordariomycetidae</taxon>
        <taxon>Cephalothecales</taxon>
        <taxon>Cephalothecaceae</taxon>
        <taxon>Phialemonium</taxon>
    </lineage>
</organism>
<dbReference type="InterPro" id="IPR001915">
    <property type="entry name" value="Peptidase_M48"/>
</dbReference>
<keyword evidence="3 6" id="KW-0378">Hydrolase</keyword>
<dbReference type="GO" id="GO:0034982">
    <property type="term" value="P:mitochondrial protein processing"/>
    <property type="evidence" value="ECO:0007669"/>
    <property type="project" value="TreeGrafter"/>
</dbReference>
<keyword evidence="5 6" id="KW-0482">Metalloprotease</keyword>
<keyword evidence="10" id="KW-1185">Reference proteome</keyword>
<reference evidence="9" key="1">
    <citation type="submission" date="2023-06" db="EMBL/GenBank/DDBJ databases">
        <title>Genome-scale phylogeny and comparative genomics of the fungal order Sordariales.</title>
        <authorList>
            <consortium name="Lawrence Berkeley National Laboratory"/>
            <person name="Hensen N."/>
            <person name="Bonometti L."/>
            <person name="Westerberg I."/>
            <person name="Brannstrom I.O."/>
            <person name="Guillou S."/>
            <person name="Cros-Aarteil S."/>
            <person name="Calhoun S."/>
            <person name="Haridas S."/>
            <person name="Kuo A."/>
            <person name="Mondo S."/>
            <person name="Pangilinan J."/>
            <person name="Riley R."/>
            <person name="Labutti K."/>
            <person name="Andreopoulos B."/>
            <person name="Lipzen A."/>
            <person name="Chen C."/>
            <person name="Yanf M."/>
            <person name="Daum C."/>
            <person name="Ng V."/>
            <person name="Clum A."/>
            <person name="Steindorff A."/>
            <person name="Ohm R."/>
            <person name="Martin F."/>
            <person name="Silar P."/>
            <person name="Natvig D."/>
            <person name="Lalanne C."/>
            <person name="Gautier V."/>
            <person name="Ament-Velasquez S.L."/>
            <person name="Kruys A."/>
            <person name="Hutchinson M.I."/>
            <person name="Powell A.J."/>
            <person name="Barry K."/>
            <person name="Miller A.N."/>
            <person name="Grigoriev I.V."/>
            <person name="Debuchy R."/>
            <person name="Gladieux P."/>
            <person name="Thoren M.H."/>
            <person name="Johannesson H."/>
        </authorList>
    </citation>
    <scope>NUCLEOTIDE SEQUENCE</scope>
    <source>
        <strain evidence="9">8032-3</strain>
    </source>
</reference>
<dbReference type="Proteomes" id="UP001244011">
    <property type="component" value="Unassembled WGS sequence"/>
</dbReference>
<dbReference type="GO" id="GO:0046872">
    <property type="term" value="F:metal ion binding"/>
    <property type="evidence" value="ECO:0007669"/>
    <property type="project" value="UniProtKB-KW"/>
</dbReference>
<name>A0AAJ0C9A0_9PEZI</name>
<dbReference type="EMBL" id="MU838999">
    <property type="protein sequence ID" value="KAK1771067.1"/>
    <property type="molecule type" value="Genomic_DNA"/>
</dbReference>
<evidence type="ECO:0000313" key="10">
    <source>
        <dbReference type="Proteomes" id="UP001244011"/>
    </source>
</evidence>
<keyword evidence="7" id="KW-0472">Membrane</keyword>
<protein>
    <submittedName>
        <fullName evidence="9">Peptidase family M48-domain-containing protein</fullName>
    </submittedName>
</protein>
<dbReference type="Gene3D" id="3.30.2010.10">
    <property type="entry name" value="Metalloproteases ('zincins'), catalytic domain"/>
    <property type="match status" value="1"/>
</dbReference>
<keyword evidence="7" id="KW-1133">Transmembrane helix</keyword>
<dbReference type="AlphaFoldDB" id="A0AAJ0C9A0"/>
<evidence type="ECO:0000256" key="6">
    <source>
        <dbReference type="RuleBase" id="RU003983"/>
    </source>
</evidence>
<dbReference type="Pfam" id="PF01435">
    <property type="entry name" value="Peptidase_M48"/>
    <property type="match status" value="1"/>
</dbReference>
<dbReference type="GeneID" id="85310102"/>
<keyword evidence="4 6" id="KW-0862">Zinc</keyword>
<evidence type="ECO:0000259" key="8">
    <source>
        <dbReference type="Pfam" id="PF01435"/>
    </source>
</evidence>
<comment type="cofactor">
    <cofactor evidence="6">
        <name>Zn(2+)</name>
        <dbReference type="ChEBI" id="CHEBI:29105"/>
    </cofactor>
    <text evidence="6">Binds 1 zinc ion per subunit.</text>
</comment>
<dbReference type="GO" id="GO:0006515">
    <property type="term" value="P:protein quality control for misfolded or incompletely synthesized proteins"/>
    <property type="evidence" value="ECO:0007669"/>
    <property type="project" value="TreeGrafter"/>
</dbReference>
<feature type="transmembrane region" description="Helical" evidence="7">
    <location>
        <begin position="81"/>
        <end position="103"/>
    </location>
</feature>
<keyword evidence="7" id="KW-0812">Transmembrane</keyword>
<evidence type="ECO:0000256" key="5">
    <source>
        <dbReference type="ARBA" id="ARBA00023049"/>
    </source>
</evidence>
<evidence type="ECO:0000256" key="4">
    <source>
        <dbReference type="ARBA" id="ARBA00022833"/>
    </source>
</evidence>
<dbReference type="PANTHER" id="PTHR22726">
    <property type="entry name" value="METALLOENDOPEPTIDASE OMA1"/>
    <property type="match status" value="1"/>
</dbReference>
<comment type="similarity">
    <text evidence="6">Belongs to the peptidase M48 family.</text>
</comment>
<comment type="caution">
    <text evidence="9">The sequence shown here is derived from an EMBL/GenBank/DDBJ whole genome shotgun (WGS) entry which is preliminary data.</text>
</comment>
<dbReference type="GO" id="GO:0005743">
    <property type="term" value="C:mitochondrial inner membrane"/>
    <property type="evidence" value="ECO:0007669"/>
    <property type="project" value="TreeGrafter"/>
</dbReference>
<proteinExistence type="inferred from homology"/>
<dbReference type="CDD" id="cd07331">
    <property type="entry name" value="M48C_Oma1_like"/>
    <property type="match status" value="1"/>
</dbReference>
<feature type="transmembrane region" description="Helical" evidence="7">
    <location>
        <begin position="241"/>
        <end position="268"/>
    </location>
</feature>
<keyword evidence="2" id="KW-0479">Metal-binding</keyword>
<accession>A0AAJ0C9A0</accession>
<evidence type="ECO:0000256" key="2">
    <source>
        <dbReference type="ARBA" id="ARBA00022723"/>
    </source>
</evidence>
<gene>
    <name evidence="9" type="ORF">QBC33DRAFT_526726</name>
</gene>
<dbReference type="PANTHER" id="PTHR22726:SF1">
    <property type="entry name" value="METALLOENDOPEPTIDASE OMA1, MITOCHONDRIAL"/>
    <property type="match status" value="1"/>
</dbReference>
<dbReference type="RefSeq" id="XP_060287280.1">
    <property type="nucleotide sequence ID" value="XM_060426915.1"/>
</dbReference>
<feature type="domain" description="Peptidase M48" evidence="8">
    <location>
        <begin position="154"/>
        <end position="337"/>
    </location>
</feature>
<evidence type="ECO:0000256" key="1">
    <source>
        <dbReference type="ARBA" id="ARBA00022670"/>
    </source>
</evidence>
<evidence type="ECO:0000313" key="9">
    <source>
        <dbReference type="EMBL" id="KAK1771067.1"/>
    </source>
</evidence>
<dbReference type="InterPro" id="IPR051156">
    <property type="entry name" value="Mito/Outer_Membr_Metalloprot"/>
</dbReference>
<evidence type="ECO:0000256" key="7">
    <source>
        <dbReference type="SAM" id="Phobius"/>
    </source>
</evidence>